<feature type="region of interest" description="Disordered" evidence="1">
    <location>
        <begin position="1"/>
        <end position="20"/>
    </location>
</feature>
<evidence type="ECO:0000313" key="3">
    <source>
        <dbReference type="Proteomes" id="UP001432322"/>
    </source>
</evidence>
<feature type="non-terminal residue" evidence="2">
    <location>
        <position position="1"/>
    </location>
</feature>
<evidence type="ECO:0000256" key="1">
    <source>
        <dbReference type="SAM" id="MobiDB-lite"/>
    </source>
</evidence>
<dbReference type="AlphaFoldDB" id="A0AAV5W8N9"/>
<sequence length="78" mass="8081">AFQVVHANLEPSTDRPSNSVDPALNEAERALVAAASLQDVDQRKVACCTGATHYLGLLFPGKQIASTATVNAAGFVQG</sequence>
<evidence type="ECO:0000313" key="2">
    <source>
        <dbReference type="EMBL" id="GMT26745.1"/>
    </source>
</evidence>
<protein>
    <submittedName>
        <fullName evidence="2">Uncharacterized protein</fullName>
    </submittedName>
</protein>
<dbReference type="Proteomes" id="UP001432322">
    <property type="component" value="Unassembled WGS sequence"/>
</dbReference>
<reference evidence="2" key="1">
    <citation type="submission" date="2023-10" db="EMBL/GenBank/DDBJ databases">
        <title>Genome assembly of Pristionchus species.</title>
        <authorList>
            <person name="Yoshida K."/>
            <person name="Sommer R.J."/>
        </authorList>
    </citation>
    <scope>NUCLEOTIDE SEQUENCE</scope>
    <source>
        <strain evidence="2">RS5133</strain>
    </source>
</reference>
<feature type="compositionally biased region" description="Polar residues" evidence="1">
    <location>
        <begin position="10"/>
        <end position="20"/>
    </location>
</feature>
<feature type="non-terminal residue" evidence="2">
    <location>
        <position position="78"/>
    </location>
</feature>
<keyword evidence="3" id="KW-1185">Reference proteome</keyword>
<gene>
    <name evidence="2" type="ORF">PFISCL1PPCAC_18042</name>
</gene>
<organism evidence="2 3">
    <name type="scientific">Pristionchus fissidentatus</name>
    <dbReference type="NCBI Taxonomy" id="1538716"/>
    <lineage>
        <taxon>Eukaryota</taxon>
        <taxon>Metazoa</taxon>
        <taxon>Ecdysozoa</taxon>
        <taxon>Nematoda</taxon>
        <taxon>Chromadorea</taxon>
        <taxon>Rhabditida</taxon>
        <taxon>Rhabditina</taxon>
        <taxon>Diplogasteromorpha</taxon>
        <taxon>Diplogasteroidea</taxon>
        <taxon>Neodiplogasteridae</taxon>
        <taxon>Pristionchus</taxon>
    </lineage>
</organism>
<dbReference type="EMBL" id="BTSY01000005">
    <property type="protein sequence ID" value="GMT26745.1"/>
    <property type="molecule type" value="Genomic_DNA"/>
</dbReference>
<name>A0AAV5W8N9_9BILA</name>
<comment type="caution">
    <text evidence="2">The sequence shown here is derived from an EMBL/GenBank/DDBJ whole genome shotgun (WGS) entry which is preliminary data.</text>
</comment>
<proteinExistence type="predicted"/>
<accession>A0AAV5W8N9</accession>